<keyword evidence="1" id="KW-1133">Transmembrane helix</keyword>
<evidence type="ECO:0000313" key="5">
    <source>
        <dbReference type="Proteomes" id="UP001555342"/>
    </source>
</evidence>
<dbReference type="RefSeq" id="WP_367596412.1">
    <property type="nucleotide sequence ID" value="NZ_JBFMVT010000002.1"/>
</dbReference>
<dbReference type="Gene3D" id="3.40.50.2000">
    <property type="entry name" value="Glycogen Phosphorylase B"/>
    <property type="match status" value="2"/>
</dbReference>
<organism evidence="4 5">
    <name type="scientific">Buttiauxella gaviniae</name>
    <dbReference type="NCBI Taxonomy" id="82990"/>
    <lineage>
        <taxon>Bacteria</taxon>
        <taxon>Pseudomonadati</taxon>
        <taxon>Pseudomonadota</taxon>
        <taxon>Gammaproteobacteria</taxon>
        <taxon>Enterobacterales</taxon>
        <taxon>Enterobacteriaceae</taxon>
        <taxon>Buttiauxella</taxon>
    </lineage>
</organism>
<dbReference type="EMBL" id="JBFMVT010000002">
    <property type="protein sequence ID" value="MEW7314375.1"/>
    <property type="molecule type" value="Genomic_DNA"/>
</dbReference>
<keyword evidence="4" id="KW-0808">Transferase</keyword>
<proteinExistence type="predicted"/>
<name>A0ABV3NY23_9ENTR</name>
<feature type="domain" description="Glycosyltransferase subfamily 4-like N-terminal" evidence="3">
    <location>
        <begin position="47"/>
        <end position="166"/>
    </location>
</feature>
<sequence length="356" mass="40360">MRIAYITPSLMKCGPNVVLYNVIFNQSPAALSQSRIYYFSDSEDDFFKDIGIQKIKVSSLRLLAKELIRCDIVHSNGLRPDIACTLLKIRLWFSGKKIKTITTIHNYVFKDLFYSYGLLSSIIFGSIWCLSWLFFNKAVVLSEHAKKYYWFLPEKYKTTIPNGVTVNYKENPNSSLRLSLGVPSSAILIGSCANLTARKGLDIVIKGLKSASNVHFVIAGEGKEKASLLKLVQSYDLMDKVHFIPYVSEPLKFIAQLDIFMMPSRSEGFGLTIIEAAQLNVPVITSDIPIFKELFRDMVIMFDLNKAESLYDEIVYVYNNKETLSMQAKKIALEKYNSETMTASYLALYKVVNNGE</sequence>
<keyword evidence="4" id="KW-0328">Glycosyltransferase</keyword>
<evidence type="ECO:0000259" key="3">
    <source>
        <dbReference type="Pfam" id="PF13439"/>
    </source>
</evidence>
<dbReference type="PANTHER" id="PTHR12526">
    <property type="entry name" value="GLYCOSYLTRANSFERASE"/>
    <property type="match status" value="1"/>
</dbReference>
<evidence type="ECO:0000256" key="1">
    <source>
        <dbReference type="SAM" id="Phobius"/>
    </source>
</evidence>
<feature type="transmembrane region" description="Helical" evidence="1">
    <location>
        <begin position="113"/>
        <end position="135"/>
    </location>
</feature>
<dbReference type="Pfam" id="PF13439">
    <property type="entry name" value="Glyco_transf_4"/>
    <property type="match status" value="1"/>
</dbReference>
<dbReference type="SUPFAM" id="SSF53756">
    <property type="entry name" value="UDP-Glycosyltransferase/glycogen phosphorylase"/>
    <property type="match status" value="1"/>
</dbReference>
<dbReference type="InterPro" id="IPR001296">
    <property type="entry name" value="Glyco_trans_1"/>
</dbReference>
<evidence type="ECO:0000313" key="4">
    <source>
        <dbReference type="EMBL" id="MEW7314375.1"/>
    </source>
</evidence>
<keyword evidence="5" id="KW-1185">Reference proteome</keyword>
<feature type="domain" description="Glycosyl transferase family 1" evidence="2">
    <location>
        <begin position="181"/>
        <end position="328"/>
    </location>
</feature>
<dbReference type="PANTHER" id="PTHR12526:SF630">
    <property type="entry name" value="GLYCOSYLTRANSFERASE"/>
    <property type="match status" value="1"/>
</dbReference>
<dbReference type="Proteomes" id="UP001555342">
    <property type="component" value="Unassembled WGS sequence"/>
</dbReference>
<evidence type="ECO:0000259" key="2">
    <source>
        <dbReference type="Pfam" id="PF00534"/>
    </source>
</evidence>
<gene>
    <name evidence="4" type="ORF">AB1E22_17015</name>
</gene>
<reference evidence="4 5" key="1">
    <citation type="submission" date="2024-07" db="EMBL/GenBank/DDBJ databases">
        <authorList>
            <person name="Wang L."/>
        </authorList>
    </citation>
    <scope>NUCLEOTIDE SEQUENCE [LARGE SCALE GENOMIC DNA]</scope>
    <source>
        <strain evidence="4 5">WL359</strain>
    </source>
</reference>
<accession>A0ABV3NY23</accession>
<dbReference type="EC" id="2.4.-.-" evidence="4"/>
<comment type="caution">
    <text evidence="4">The sequence shown here is derived from an EMBL/GenBank/DDBJ whole genome shotgun (WGS) entry which is preliminary data.</text>
</comment>
<keyword evidence="1" id="KW-0472">Membrane</keyword>
<dbReference type="GO" id="GO:0016757">
    <property type="term" value="F:glycosyltransferase activity"/>
    <property type="evidence" value="ECO:0007669"/>
    <property type="project" value="UniProtKB-KW"/>
</dbReference>
<keyword evidence="1" id="KW-0812">Transmembrane</keyword>
<dbReference type="InterPro" id="IPR028098">
    <property type="entry name" value="Glyco_trans_4-like_N"/>
</dbReference>
<dbReference type="Pfam" id="PF00534">
    <property type="entry name" value="Glycos_transf_1"/>
    <property type="match status" value="1"/>
</dbReference>
<protein>
    <submittedName>
        <fullName evidence="4">Glycosyltransferase family 4 protein</fullName>
        <ecNumber evidence="4">2.4.-.-</ecNumber>
    </submittedName>
</protein>
<dbReference type="CDD" id="cd03801">
    <property type="entry name" value="GT4_PimA-like"/>
    <property type="match status" value="1"/>
</dbReference>